<sequence>MEILHLRVKMLKMAAMYVWMGILTRRFGGKSTLPPTRRPDNHEGVDGEAALQAVRPVPTEGNPP</sequence>
<name>A0A0C1NB89_9CYAN</name>
<protein>
    <submittedName>
        <fullName evidence="2">Uncharacterized protein</fullName>
    </submittedName>
</protein>
<accession>A0A0C1NB89</accession>
<dbReference type="EMBL" id="JHEG02000053">
    <property type="protein sequence ID" value="KIE09946.1"/>
    <property type="molecule type" value="Genomic_DNA"/>
</dbReference>
<organism evidence="2">
    <name type="scientific">Tolypothrix bouteillei VB521301</name>
    <dbReference type="NCBI Taxonomy" id="1479485"/>
    <lineage>
        <taxon>Bacteria</taxon>
        <taxon>Bacillati</taxon>
        <taxon>Cyanobacteriota</taxon>
        <taxon>Cyanophyceae</taxon>
        <taxon>Nostocales</taxon>
        <taxon>Tolypothrichaceae</taxon>
        <taxon>Tolypothrix</taxon>
    </lineage>
</organism>
<reference evidence="2" key="1">
    <citation type="journal article" date="2015" name="Genome Announc.">
        <title>Draft Genome Sequence of Tolypothrix boutellei Strain VB521301.</title>
        <authorList>
            <person name="Chandrababunaidu M.M."/>
            <person name="Singh D."/>
            <person name="Sen D."/>
            <person name="Bhan S."/>
            <person name="Das S."/>
            <person name="Gupta A."/>
            <person name="Adhikary S.P."/>
            <person name="Tripathy S."/>
        </authorList>
    </citation>
    <scope>NUCLEOTIDE SEQUENCE</scope>
    <source>
        <strain evidence="2">VB521301</strain>
    </source>
</reference>
<feature type="region of interest" description="Disordered" evidence="1">
    <location>
        <begin position="28"/>
        <end position="64"/>
    </location>
</feature>
<proteinExistence type="predicted"/>
<gene>
    <name evidence="2" type="ORF">DA73_0224875</name>
</gene>
<dbReference type="AlphaFoldDB" id="A0A0C1NB89"/>
<evidence type="ECO:0000313" key="2">
    <source>
        <dbReference type="EMBL" id="KIE09946.1"/>
    </source>
</evidence>
<comment type="caution">
    <text evidence="2">The sequence shown here is derived from an EMBL/GenBank/DDBJ whole genome shotgun (WGS) entry which is preliminary data.</text>
</comment>
<evidence type="ECO:0000256" key="1">
    <source>
        <dbReference type="SAM" id="MobiDB-lite"/>
    </source>
</evidence>